<dbReference type="InterPro" id="IPR009279">
    <property type="entry name" value="Portal_Mu"/>
</dbReference>
<gene>
    <name evidence="1" type="primary">gpH</name>
    <name evidence="1" type="ORF">NWI01_01730</name>
</gene>
<organism evidence="1 2">
    <name type="scientific">Nitrobacter winogradskyi</name>
    <name type="common">Nitrobacter agilis</name>
    <dbReference type="NCBI Taxonomy" id="913"/>
    <lineage>
        <taxon>Bacteria</taxon>
        <taxon>Pseudomonadati</taxon>
        <taxon>Pseudomonadota</taxon>
        <taxon>Alphaproteobacteria</taxon>
        <taxon>Hyphomicrobiales</taxon>
        <taxon>Nitrobacteraceae</taxon>
        <taxon>Nitrobacter</taxon>
    </lineage>
</organism>
<dbReference type="EMBL" id="BJNF01000002">
    <property type="protein sequence ID" value="GEC14281.1"/>
    <property type="molecule type" value="Genomic_DNA"/>
</dbReference>
<reference evidence="1 2" key="1">
    <citation type="submission" date="2019-06" db="EMBL/GenBank/DDBJ databases">
        <title>Whole genome shotgun sequence of Nitrobacter winogradskyi NBRC 14297.</title>
        <authorList>
            <person name="Hosoyama A."/>
            <person name="Uohara A."/>
            <person name="Ohji S."/>
            <person name="Ichikawa N."/>
        </authorList>
    </citation>
    <scope>NUCLEOTIDE SEQUENCE [LARGE SCALE GENOMIC DNA]</scope>
    <source>
        <strain evidence="1 2">NBRC 14297</strain>
    </source>
</reference>
<accession>A0A4Y3W8B0</accession>
<sequence>MPDKPVLYGPDGQPIRRETLTAEVAGPALGSVRTPITGYPADGLNPRRLATMLRQADQGDPLDYLELAEQIEERDMHYVGVLGTRKRSVSQLEIFVDAASDDPLHVEQADRIRAWLNRDELQDELFDVLDAVGKGFSQTEIIWDTSTGQWQPARLEYRDPRWFTFDRRDGRTPLLRTNSGNVPLTPFKFISATLRAKSGLPIRSGIARLATWFWMFKAFSQRDWAIFVQTFGQPVRVGKYPAGSGQDDKDTLFRAVANIAGDCAAIVPESMMIEFIQAPNIGASHVLYKERCDWLDQQMSKAVLGQTATTDAIAGGHAVGQEHRQVQKDIERADAKALSAILNRDLVRPWIKLEYGNQSAYPRLRIGKDDETDLTQLANNVRALVPLGLKVSKSWMNDKLGIPDPDAGEELLTPPTSSSPFDMFGGGGFGAPPALNASRASETADNIAALRRRAERLCGPGIDGMIDEVRGLVTRCHTLDELRAELAALKPGMAESNFAGLLQMARVVANLAGRADLLDA</sequence>
<dbReference type="Pfam" id="PF06074">
    <property type="entry name" value="Portal_Mu"/>
    <property type="match status" value="1"/>
</dbReference>
<dbReference type="RefSeq" id="WP_210242930.1">
    <property type="nucleotide sequence ID" value="NZ_BJNF01000002.1"/>
</dbReference>
<evidence type="ECO:0008006" key="3">
    <source>
        <dbReference type="Google" id="ProtNLM"/>
    </source>
</evidence>
<comment type="caution">
    <text evidence="1">The sequence shown here is derived from an EMBL/GenBank/DDBJ whole genome shotgun (WGS) entry which is preliminary data.</text>
</comment>
<protein>
    <recommendedName>
        <fullName evidence="3">DUF935 domain-containing protein</fullName>
    </recommendedName>
</protein>
<proteinExistence type="predicted"/>
<dbReference type="Proteomes" id="UP000318825">
    <property type="component" value="Unassembled WGS sequence"/>
</dbReference>
<evidence type="ECO:0000313" key="2">
    <source>
        <dbReference type="Proteomes" id="UP000318825"/>
    </source>
</evidence>
<evidence type="ECO:0000313" key="1">
    <source>
        <dbReference type="EMBL" id="GEC14281.1"/>
    </source>
</evidence>
<dbReference type="AlphaFoldDB" id="A0A4Y3W8B0"/>
<name>A0A4Y3W8B0_NITWI</name>